<evidence type="ECO:0000256" key="9">
    <source>
        <dbReference type="ARBA" id="ARBA00023136"/>
    </source>
</evidence>
<evidence type="ECO:0000256" key="8">
    <source>
        <dbReference type="ARBA" id="ARBA00023065"/>
    </source>
</evidence>
<accession>A0A370G7R0</accession>
<dbReference type="InterPro" id="IPR016449">
    <property type="entry name" value="K_chnl_inward-rec_Kir"/>
</dbReference>
<dbReference type="GO" id="GO:0034702">
    <property type="term" value="C:monoatomic ion channel complex"/>
    <property type="evidence" value="ECO:0007669"/>
    <property type="project" value="UniProtKB-KW"/>
</dbReference>
<evidence type="ECO:0000313" key="14">
    <source>
        <dbReference type="EMBL" id="MBB2186032.1"/>
    </source>
</evidence>
<name>A0A370G7R0_GLULI</name>
<dbReference type="Pfam" id="PF07885">
    <property type="entry name" value="Ion_trans_2"/>
    <property type="match status" value="1"/>
</dbReference>
<dbReference type="Gene3D" id="2.60.40.1400">
    <property type="entry name" value="G protein-activated inward rectifier potassium channel 1"/>
    <property type="match status" value="1"/>
</dbReference>
<evidence type="ECO:0000256" key="11">
    <source>
        <dbReference type="SAM" id="Phobius"/>
    </source>
</evidence>
<evidence type="ECO:0000313" key="17">
    <source>
        <dbReference type="Proteomes" id="UP000562982"/>
    </source>
</evidence>
<dbReference type="OrthoDB" id="9799090at2"/>
<organism evidence="15 16">
    <name type="scientific">Gluconacetobacter liquefaciens</name>
    <name type="common">Acetobacter liquefaciens</name>
    <dbReference type="NCBI Taxonomy" id="89584"/>
    <lineage>
        <taxon>Bacteria</taxon>
        <taxon>Pseudomonadati</taxon>
        <taxon>Pseudomonadota</taxon>
        <taxon>Alphaproteobacteria</taxon>
        <taxon>Acetobacterales</taxon>
        <taxon>Acetobacteraceae</taxon>
        <taxon>Gluconacetobacter</taxon>
    </lineage>
</organism>
<keyword evidence="6" id="KW-0630">Potassium</keyword>
<dbReference type="SUPFAM" id="SSF81296">
    <property type="entry name" value="E set domains"/>
    <property type="match status" value="1"/>
</dbReference>
<keyword evidence="5" id="KW-0851">Voltage-gated channel</keyword>
<evidence type="ECO:0000256" key="2">
    <source>
        <dbReference type="ARBA" id="ARBA00022448"/>
    </source>
</evidence>
<dbReference type="InterPro" id="IPR013099">
    <property type="entry name" value="K_chnl_dom"/>
</dbReference>
<dbReference type="EMBL" id="JABEQI010000003">
    <property type="protein sequence ID" value="MBB2186032.1"/>
    <property type="molecule type" value="Genomic_DNA"/>
</dbReference>
<evidence type="ECO:0000313" key="16">
    <source>
        <dbReference type="Proteomes" id="UP000254958"/>
    </source>
</evidence>
<dbReference type="AlphaFoldDB" id="A0A370G7R0"/>
<gene>
    <name evidence="15" type="ORF">C7453_10324</name>
    <name evidence="14" type="ORF">HLH32_06475</name>
</gene>
<keyword evidence="16" id="KW-1185">Reference proteome</keyword>
<dbReference type="GO" id="GO:1990573">
    <property type="term" value="P:potassium ion import across plasma membrane"/>
    <property type="evidence" value="ECO:0007669"/>
    <property type="project" value="TreeGrafter"/>
</dbReference>
<proteinExistence type="predicted"/>
<dbReference type="PANTHER" id="PTHR11767">
    <property type="entry name" value="INWARD RECTIFIER POTASSIUM CHANNEL"/>
    <property type="match status" value="1"/>
</dbReference>
<dbReference type="Proteomes" id="UP000562982">
    <property type="component" value="Unassembled WGS sequence"/>
</dbReference>
<reference evidence="14 17" key="2">
    <citation type="submission" date="2020-04" db="EMBL/GenBank/DDBJ databases">
        <title>Description of novel Gluconacetobacter.</title>
        <authorList>
            <person name="Sombolestani A."/>
        </authorList>
    </citation>
    <scope>NUCLEOTIDE SEQUENCE [LARGE SCALE GENOMIC DNA]</scope>
    <source>
        <strain evidence="14 17">LMG 1382</strain>
    </source>
</reference>
<feature type="transmembrane region" description="Helical" evidence="11">
    <location>
        <begin position="128"/>
        <end position="153"/>
    </location>
</feature>
<dbReference type="InterPro" id="IPR041647">
    <property type="entry name" value="IRK_C"/>
</dbReference>
<keyword evidence="9 11" id="KW-0472">Membrane</keyword>
<dbReference type="PRINTS" id="PR01320">
    <property type="entry name" value="KIRCHANNEL"/>
</dbReference>
<keyword evidence="8" id="KW-0406">Ion transport</keyword>
<feature type="transmembrane region" description="Helical" evidence="11">
    <location>
        <begin position="69"/>
        <end position="91"/>
    </location>
</feature>
<keyword evidence="7 11" id="KW-1133">Transmembrane helix</keyword>
<evidence type="ECO:0000256" key="4">
    <source>
        <dbReference type="ARBA" id="ARBA00022692"/>
    </source>
</evidence>
<evidence type="ECO:0000256" key="7">
    <source>
        <dbReference type="ARBA" id="ARBA00022989"/>
    </source>
</evidence>
<dbReference type="GO" id="GO:0034765">
    <property type="term" value="P:regulation of monoatomic ion transmembrane transport"/>
    <property type="evidence" value="ECO:0007669"/>
    <property type="project" value="TreeGrafter"/>
</dbReference>
<comment type="subcellular location">
    <subcellularLocation>
        <location evidence="1">Membrane</location>
        <topology evidence="1">Multi-pass membrane protein</topology>
    </subcellularLocation>
</comment>
<evidence type="ECO:0000313" key="15">
    <source>
        <dbReference type="EMBL" id="RDI38564.1"/>
    </source>
</evidence>
<keyword evidence="3" id="KW-0633">Potassium transport</keyword>
<keyword evidence="4 11" id="KW-0812">Transmembrane</keyword>
<dbReference type="InterPro" id="IPR014756">
    <property type="entry name" value="Ig_E-set"/>
</dbReference>
<feature type="domain" description="Inward rectifier potassium channel C-terminal" evidence="13">
    <location>
        <begin position="162"/>
        <end position="314"/>
    </location>
</feature>
<evidence type="ECO:0000256" key="1">
    <source>
        <dbReference type="ARBA" id="ARBA00004141"/>
    </source>
</evidence>
<evidence type="ECO:0000256" key="10">
    <source>
        <dbReference type="ARBA" id="ARBA00023303"/>
    </source>
</evidence>
<dbReference type="Pfam" id="PF17655">
    <property type="entry name" value="IRK_C"/>
    <property type="match status" value="1"/>
</dbReference>
<dbReference type="InterPro" id="IPR013518">
    <property type="entry name" value="K_chnl_inward-rec_Kir_cyto"/>
</dbReference>
<dbReference type="EMBL" id="QQAW01000003">
    <property type="protein sequence ID" value="RDI38564.1"/>
    <property type="molecule type" value="Genomic_DNA"/>
</dbReference>
<dbReference type="GO" id="GO:0005886">
    <property type="term" value="C:plasma membrane"/>
    <property type="evidence" value="ECO:0007669"/>
    <property type="project" value="TreeGrafter"/>
</dbReference>
<keyword evidence="10 15" id="KW-0407">Ion channel</keyword>
<sequence>MGGASGPSGQRERTGKRILAAHVPQALSRLRVHRALEGRSDDNIVRVGHADRAWSDFYHHALTIRWSSFFWYALAGYVVVNAAFALLYMMVPRQITGTQPGVFWDYFFFSIQTFSTVGYGVMAPVGRAAHVIASCELLGGMILNAVATGLVFARFARPRARLMFSNSALIRKDGDTAHLSLRIANRRLSPILSVDVELFLSRLIVQPNGRLARQFDPLVLVQSHIPVLRFAFPLMHVIDAHSPLSGLTIEALRKEEAEIVLTVTGTDEVSGQSVFARTAYGFDRVLYNHRFVDIIDASADGRITVDYARFHATEGE</sequence>
<evidence type="ECO:0000256" key="3">
    <source>
        <dbReference type="ARBA" id="ARBA00022538"/>
    </source>
</evidence>
<evidence type="ECO:0000256" key="6">
    <source>
        <dbReference type="ARBA" id="ARBA00022958"/>
    </source>
</evidence>
<protein>
    <submittedName>
        <fullName evidence="14">ATP-sensitive potassium channel protein</fullName>
    </submittedName>
    <submittedName>
        <fullName evidence="15">Inward rectifier potassium channel</fullName>
    </submittedName>
</protein>
<feature type="transmembrane region" description="Helical" evidence="11">
    <location>
        <begin position="103"/>
        <end position="122"/>
    </location>
</feature>
<feature type="domain" description="Potassium channel" evidence="12">
    <location>
        <begin position="80"/>
        <end position="154"/>
    </location>
</feature>
<comment type="caution">
    <text evidence="15">The sequence shown here is derived from an EMBL/GenBank/DDBJ whole genome shotgun (WGS) entry which is preliminary data.</text>
</comment>
<evidence type="ECO:0000259" key="12">
    <source>
        <dbReference type="Pfam" id="PF07885"/>
    </source>
</evidence>
<dbReference type="Gene3D" id="1.10.287.70">
    <property type="match status" value="1"/>
</dbReference>
<dbReference type="SUPFAM" id="SSF81324">
    <property type="entry name" value="Voltage-gated potassium channels"/>
    <property type="match status" value="1"/>
</dbReference>
<evidence type="ECO:0000259" key="13">
    <source>
        <dbReference type="Pfam" id="PF17655"/>
    </source>
</evidence>
<dbReference type="Proteomes" id="UP000254958">
    <property type="component" value="Unassembled WGS sequence"/>
</dbReference>
<evidence type="ECO:0000256" key="5">
    <source>
        <dbReference type="ARBA" id="ARBA00022882"/>
    </source>
</evidence>
<dbReference type="GO" id="GO:0005242">
    <property type="term" value="F:inward rectifier potassium channel activity"/>
    <property type="evidence" value="ECO:0007669"/>
    <property type="project" value="InterPro"/>
</dbReference>
<reference evidence="15 16" key="1">
    <citation type="submission" date="2018-07" db="EMBL/GenBank/DDBJ databases">
        <title>Genomic Encyclopedia of Type Strains, Phase IV (KMG-IV): sequencing the most valuable type-strain genomes for metagenomic binning, comparative biology and taxonomic classification.</title>
        <authorList>
            <person name="Goeker M."/>
        </authorList>
    </citation>
    <scope>NUCLEOTIDE SEQUENCE [LARGE SCALE GENOMIC DNA]</scope>
    <source>
        <strain evidence="15 16">DSM 5603</strain>
    </source>
</reference>
<keyword evidence="2" id="KW-0813">Transport</keyword>
<dbReference type="RefSeq" id="WP_114726727.1">
    <property type="nucleotide sequence ID" value="NZ_BJMI01000005.1"/>
</dbReference>